<evidence type="ECO:0000313" key="1">
    <source>
        <dbReference type="EMBL" id="KAA3461390.1"/>
    </source>
</evidence>
<organism evidence="1 2">
    <name type="scientific">Gossypium australe</name>
    <dbReference type="NCBI Taxonomy" id="47621"/>
    <lineage>
        <taxon>Eukaryota</taxon>
        <taxon>Viridiplantae</taxon>
        <taxon>Streptophyta</taxon>
        <taxon>Embryophyta</taxon>
        <taxon>Tracheophyta</taxon>
        <taxon>Spermatophyta</taxon>
        <taxon>Magnoliopsida</taxon>
        <taxon>eudicotyledons</taxon>
        <taxon>Gunneridae</taxon>
        <taxon>Pentapetalae</taxon>
        <taxon>rosids</taxon>
        <taxon>malvids</taxon>
        <taxon>Malvales</taxon>
        <taxon>Malvaceae</taxon>
        <taxon>Malvoideae</taxon>
        <taxon>Gossypium</taxon>
    </lineage>
</organism>
<protein>
    <submittedName>
        <fullName evidence="1">Reverse transcriptase</fullName>
    </submittedName>
</protein>
<reference evidence="2" key="1">
    <citation type="journal article" date="2019" name="Plant Biotechnol. J.">
        <title>Genome sequencing of the Australian wild diploid species Gossypium australe highlights disease resistance and delayed gland morphogenesis.</title>
        <authorList>
            <person name="Cai Y."/>
            <person name="Cai X."/>
            <person name="Wang Q."/>
            <person name="Wang P."/>
            <person name="Zhang Y."/>
            <person name="Cai C."/>
            <person name="Xu Y."/>
            <person name="Wang K."/>
            <person name="Zhou Z."/>
            <person name="Wang C."/>
            <person name="Geng S."/>
            <person name="Li B."/>
            <person name="Dong Q."/>
            <person name="Hou Y."/>
            <person name="Wang H."/>
            <person name="Ai P."/>
            <person name="Liu Z."/>
            <person name="Yi F."/>
            <person name="Sun M."/>
            <person name="An G."/>
            <person name="Cheng J."/>
            <person name="Zhang Y."/>
            <person name="Shi Q."/>
            <person name="Xie Y."/>
            <person name="Shi X."/>
            <person name="Chang Y."/>
            <person name="Huang F."/>
            <person name="Chen Y."/>
            <person name="Hong S."/>
            <person name="Mi L."/>
            <person name="Sun Q."/>
            <person name="Zhang L."/>
            <person name="Zhou B."/>
            <person name="Peng R."/>
            <person name="Zhang X."/>
            <person name="Liu F."/>
        </authorList>
    </citation>
    <scope>NUCLEOTIDE SEQUENCE [LARGE SCALE GENOMIC DNA]</scope>
    <source>
        <strain evidence="2">cv. PA1801</strain>
    </source>
</reference>
<dbReference type="OrthoDB" id="1730053at2759"/>
<dbReference type="GO" id="GO:0003964">
    <property type="term" value="F:RNA-directed DNA polymerase activity"/>
    <property type="evidence" value="ECO:0007669"/>
    <property type="project" value="UniProtKB-KW"/>
</dbReference>
<keyword evidence="1" id="KW-0808">Transferase</keyword>
<dbReference type="EMBL" id="SMMG02000009">
    <property type="protein sequence ID" value="KAA3461390.1"/>
    <property type="molecule type" value="Genomic_DNA"/>
</dbReference>
<evidence type="ECO:0000313" key="2">
    <source>
        <dbReference type="Proteomes" id="UP000325315"/>
    </source>
</evidence>
<name>A0A5B6UTI7_9ROSI</name>
<gene>
    <name evidence="1" type="ORF">EPI10_027963</name>
</gene>
<proteinExistence type="predicted"/>
<dbReference type="AlphaFoldDB" id="A0A5B6UTI7"/>
<keyword evidence="2" id="KW-1185">Reference proteome</keyword>
<sequence length="229" mass="26475">MMRRMGFYEEWISIIIRCITSVVYTVVINRRHGEEFQPQRGLKQGDPLNPFFTINYISYKGRAAFCDKVGRGNISVSHLFFADDNVLFGKASIEGTNNMKNVIKEYENVSGQLVNFDKSLIYFSGNVGRILGVRISNNPERYLGLPIMVGRRKKHAFVDIKEHFVKLLDNWSVRFLLAGGNEVFLKFVLQAVPIYALQCFKLPISFCQELESIMCKFWWRNSKTNKGIH</sequence>
<keyword evidence="1" id="KW-0548">Nucleotidyltransferase</keyword>
<dbReference type="PANTHER" id="PTHR33116:SF86">
    <property type="entry name" value="REVERSE TRANSCRIPTASE DOMAIN-CONTAINING PROTEIN"/>
    <property type="match status" value="1"/>
</dbReference>
<keyword evidence="1" id="KW-0695">RNA-directed DNA polymerase</keyword>
<comment type="caution">
    <text evidence="1">The sequence shown here is derived from an EMBL/GenBank/DDBJ whole genome shotgun (WGS) entry which is preliminary data.</text>
</comment>
<dbReference type="PANTHER" id="PTHR33116">
    <property type="entry name" value="REVERSE TRANSCRIPTASE ZINC-BINDING DOMAIN-CONTAINING PROTEIN-RELATED-RELATED"/>
    <property type="match status" value="1"/>
</dbReference>
<dbReference type="Proteomes" id="UP000325315">
    <property type="component" value="Unassembled WGS sequence"/>
</dbReference>
<accession>A0A5B6UTI7</accession>